<dbReference type="EMBL" id="JABAIA010000004">
    <property type="protein sequence ID" value="NLR68637.1"/>
    <property type="molecule type" value="Genomic_DNA"/>
</dbReference>
<protein>
    <submittedName>
        <fullName evidence="2">Glycoside transferase family 32</fullName>
    </submittedName>
</protein>
<reference evidence="2 3" key="1">
    <citation type="submission" date="2020-04" db="EMBL/GenBank/DDBJ databases">
        <authorList>
            <person name="Yin C."/>
        </authorList>
    </citation>
    <scope>NUCLEOTIDE SEQUENCE [LARGE SCALE GENOMIC DNA]</scope>
    <source>
        <strain evidence="2 3">Ae27</strain>
    </source>
</reference>
<organism evidence="2 3">
    <name type="scientific">Chitinophaga varians</name>
    <dbReference type="NCBI Taxonomy" id="2202339"/>
    <lineage>
        <taxon>Bacteria</taxon>
        <taxon>Pseudomonadati</taxon>
        <taxon>Bacteroidota</taxon>
        <taxon>Chitinophagia</taxon>
        <taxon>Chitinophagales</taxon>
        <taxon>Chitinophagaceae</taxon>
        <taxon>Chitinophaga</taxon>
    </lineage>
</organism>
<keyword evidence="3" id="KW-1185">Reference proteome</keyword>
<dbReference type="GO" id="GO:0000030">
    <property type="term" value="F:mannosyltransferase activity"/>
    <property type="evidence" value="ECO:0007669"/>
    <property type="project" value="TreeGrafter"/>
</dbReference>
<evidence type="ECO:0000256" key="1">
    <source>
        <dbReference type="ARBA" id="ARBA00022679"/>
    </source>
</evidence>
<dbReference type="Proteomes" id="UP000570474">
    <property type="component" value="Unassembled WGS sequence"/>
</dbReference>
<dbReference type="InterPro" id="IPR051706">
    <property type="entry name" value="Glycosyltransferase_domain"/>
</dbReference>
<comment type="caution">
    <text evidence="2">The sequence shown here is derived from an EMBL/GenBank/DDBJ whole genome shotgun (WGS) entry which is preliminary data.</text>
</comment>
<accession>A0A847S773</accession>
<keyword evidence="1 2" id="KW-0808">Transferase</keyword>
<name>A0A847S773_9BACT</name>
<dbReference type="Pfam" id="PF04488">
    <property type="entry name" value="Gly_transf_sug"/>
    <property type="match status" value="1"/>
</dbReference>
<dbReference type="GO" id="GO:0016020">
    <property type="term" value="C:membrane"/>
    <property type="evidence" value="ECO:0007669"/>
    <property type="project" value="GOC"/>
</dbReference>
<dbReference type="GO" id="GO:0051999">
    <property type="term" value="P:mannosyl-inositol phosphorylceramide biosynthetic process"/>
    <property type="evidence" value="ECO:0007669"/>
    <property type="project" value="TreeGrafter"/>
</dbReference>
<evidence type="ECO:0000313" key="3">
    <source>
        <dbReference type="Proteomes" id="UP000570474"/>
    </source>
</evidence>
<gene>
    <name evidence="2" type="ORF">HGH92_30320</name>
</gene>
<dbReference type="AlphaFoldDB" id="A0A847S773"/>
<dbReference type="InterPro" id="IPR007577">
    <property type="entry name" value="GlycoTrfase_DXD_sugar-bd_CS"/>
</dbReference>
<dbReference type="SUPFAM" id="SSF53448">
    <property type="entry name" value="Nucleotide-diphospho-sugar transferases"/>
    <property type="match status" value="1"/>
</dbReference>
<sequence length="231" mass="27538">MRIPRVLHQTWKNRDIPEEFERMSQTWKDKHRGWEHVFWTDEMNRNFIKEHFSFFLSIYDNYPTNIQRVDAVRYFVLYKYGGFFIDLDFECLANIEPLVSNTSCVFGKEPLEHCLIHQKDVIISNAFMGTVPGFHFLGALCKELEADRQLTDHPNNKVLEVTGPFMLSRLYNDYKRKDDILLLDADLIYPLTKDELEDWNGTQQNQAIQQKLERAYGIHHYAGTWWKKNLV</sequence>
<proteinExistence type="predicted"/>
<dbReference type="InterPro" id="IPR029044">
    <property type="entry name" value="Nucleotide-diphossugar_trans"/>
</dbReference>
<dbReference type="RefSeq" id="WP_168874598.1">
    <property type="nucleotide sequence ID" value="NZ_JABAIA010000004.1"/>
</dbReference>
<evidence type="ECO:0000313" key="2">
    <source>
        <dbReference type="EMBL" id="NLR68637.1"/>
    </source>
</evidence>
<dbReference type="Gene3D" id="3.90.550.20">
    <property type="match status" value="1"/>
</dbReference>
<dbReference type="PANTHER" id="PTHR32385">
    <property type="entry name" value="MANNOSYL PHOSPHORYLINOSITOL CERAMIDE SYNTHASE"/>
    <property type="match status" value="1"/>
</dbReference>
<dbReference type="PANTHER" id="PTHR32385:SF15">
    <property type="entry name" value="INOSITOL PHOSPHOCERAMIDE MANNOSYLTRANSFERASE 1"/>
    <property type="match status" value="1"/>
</dbReference>